<keyword evidence="2" id="KW-1185">Reference proteome</keyword>
<dbReference type="Proteomes" id="UP001149411">
    <property type="component" value="Unassembled WGS sequence"/>
</dbReference>
<reference evidence="1" key="1">
    <citation type="submission" date="2022-09" db="EMBL/GenBank/DDBJ databases">
        <title>Haloadaptaus new haloarchaeum isolated from saline soil.</title>
        <authorList>
            <person name="Duran-Viseras A."/>
            <person name="Sanchez-Porro C."/>
            <person name="Ventosa A."/>
        </authorList>
    </citation>
    <scope>NUCLEOTIDE SEQUENCE</scope>
    <source>
        <strain evidence="1">F3-133</strain>
    </source>
</reference>
<organism evidence="1 2">
    <name type="scientific">Halorutilus salinus</name>
    <dbReference type="NCBI Taxonomy" id="2487751"/>
    <lineage>
        <taxon>Archaea</taxon>
        <taxon>Methanobacteriati</taxon>
        <taxon>Methanobacteriota</taxon>
        <taxon>Stenosarchaea group</taxon>
        <taxon>Halobacteria</taxon>
        <taxon>Halorutilales</taxon>
        <taxon>Halorutilaceae</taxon>
        <taxon>Halorutilus</taxon>
    </lineage>
</organism>
<dbReference type="EMBL" id="RKLV01000004">
    <property type="protein sequence ID" value="MCX2818731.1"/>
    <property type="molecule type" value="Genomic_DNA"/>
</dbReference>
<evidence type="ECO:0000313" key="1">
    <source>
        <dbReference type="EMBL" id="MCX2818731.1"/>
    </source>
</evidence>
<gene>
    <name evidence="1" type="ORF">EGH25_05115</name>
</gene>
<accession>A0A9Q4C5M8</accession>
<comment type="caution">
    <text evidence="1">The sequence shown here is derived from an EMBL/GenBank/DDBJ whole genome shotgun (WGS) entry which is preliminary data.</text>
</comment>
<dbReference type="RefSeq" id="WP_266086572.1">
    <property type="nucleotide sequence ID" value="NZ_RKLV01000004.1"/>
</dbReference>
<sequence>MTDIKHHATNVIENATVHIDSIDQHTVDAEYVEYCVSSGYVKAVDSDERSHITHITNVEICAEEDAEQTY</sequence>
<proteinExistence type="predicted"/>
<name>A0A9Q4C5M8_9EURY</name>
<protein>
    <submittedName>
        <fullName evidence="1">Uncharacterized protein</fullName>
    </submittedName>
</protein>
<dbReference type="AlphaFoldDB" id="A0A9Q4C5M8"/>
<evidence type="ECO:0000313" key="2">
    <source>
        <dbReference type="Proteomes" id="UP001149411"/>
    </source>
</evidence>